<protein>
    <submittedName>
        <fullName evidence="2">HET-domain-containing protein</fullName>
    </submittedName>
</protein>
<reference evidence="2" key="1">
    <citation type="journal article" date="2020" name="Stud. Mycol.">
        <title>101 Dothideomycetes genomes: a test case for predicting lifestyles and emergence of pathogens.</title>
        <authorList>
            <person name="Haridas S."/>
            <person name="Albert R."/>
            <person name="Binder M."/>
            <person name="Bloem J."/>
            <person name="Labutti K."/>
            <person name="Salamov A."/>
            <person name="Andreopoulos B."/>
            <person name="Baker S."/>
            <person name="Barry K."/>
            <person name="Bills G."/>
            <person name="Bluhm B."/>
            <person name="Cannon C."/>
            <person name="Castanera R."/>
            <person name="Culley D."/>
            <person name="Daum C."/>
            <person name="Ezra D."/>
            <person name="Gonzalez J."/>
            <person name="Henrissat B."/>
            <person name="Kuo A."/>
            <person name="Liang C."/>
            <person name="Lipzen A."/>
            <person name="Lutzoni F."/>
            <person name="Magnuson J."/>
            <person name="Mondo S."/>
            <person name="Nolan M."/>
            <person name="Ohm R."/>
            <person name="Pangilinan J."/>
            <person name="Park H.-J."/>
            <person name="Ramirez L."/>
            <person name="Alfaro M."/>
            <person name="Sun H."/>
            <person name="Tritt A."/>
            <person name="Yoshinaga Y."/>
            <person name="Zwiers L.-H."/>
            <person name="Turgeon B."/>
            <person name="Goodwin S."/>
            <person name="Spatafora J."/>
            <person name="Crous P."/>
            <person name="Grigoriev I."/>
        </authorList>
    </citation>
    <scope>NUCLEOTIDE SEQUENCE</scope>
    <source>
        <strain evidence="2">CBS 113818</strain>
    </source>
</reference>
<keyword evidence="3" id="KW-1185">Reference proteome</keyword>
<evidence type="ECO:0000259" key="1">
    <source>
        <dbReference type="Pfam" id="PF06985"/>
    </source>
</evidence>
<dbReference type="PANTHER" id="PTHR33112">
    <property type="entry name" value="DOMAIN PROTEIN, PUTATIVE-RELATED"/>
    <property type="match status" value="1"/>
</dbReference>
<dbReference type="InterPro" id="IPR010730">
    <property type="entry name" value="HET"/>
</dbReference>
<dbReference type="OrthoDB" id="5428863at2759"/>
<organism evidence="2 3">
    <name type="scientific">Ophiobolus disseminans</name>
    <dbReference type="NCBI Taxonomy" id="1469910"/>
    <lineage>
        <taxon>Eukaryota</taxon>
        <taxon>Fungi</taxon>
        <taxon>Dikarya</taxon>
        <taxon>Ascomycota</taxon>
        <taxon>Pezizomycotina</taxon>
        <taxon>Dothideomycetes</taxon>
        <taxon>Pleosporomycetidae</taxon>
        <taxon>Pleosporales</taxon>
        <taxon>Pleosporineae</taxon>
        <taxon>Phaeosphaeriaceae</taxon>
        <taxon>Ophiobolus</taxon>
    </lineage>
</organism>
<dbReference type="Pfam" id="PF06985">
    <property type="entry name" value="HET"/>
    <property type="match status" value="1"/>
</dbReference>
<gene>
    <name evidence="2" type="ORF">CC86DRAFT_373406</name>
</gene>
<dbReference type="PANTHER" id="PTHR33112:SF12">
    <property type="entry name" value="HETEROKARYON INCOMPATIBILITY DOMAIN-CONTAINING PROTEIN"/>
    <property type="match status" value="1"/>
</dbReference>
<dbReference type="AlphaFoldDB" id="A0A6A6ZPM8"/>
<dbReference type="EMBL" id="MU006235">
    <property type="protein sequence ID" value="KAF2822247.1"/>
    <property type="molecule type" value="Genomic_DNA"/>
</dbReference>
<proteinExistence type="predicted"/>
<feature type="domain" description="Heterokaryon incompatibility" evidence="1">
    <location>
        <begin position="111"/>
        <end position="252"/>
    </location>
</feature>
<accession>A0A6A6ZPM8</accession>
<evidence type="ECO:0000313" key="2">
    <source>
        <dbReference type="EMBL" id="KAF2822247.1"/>
    </source>
</evidence>
<evidence type="ECO:0000313" key="3">
    <source>
        <dbReference type="Proteomes" id="UP000799424"/>
    </source>
</evidence>
<name>A0A6A6ZPM8_9PLEO</name>
<sequence>MERELSSMQDFVVDPVRSRTKLRGKKSGSFRNKKFPDRIERLRERQAASSKLPEQRIDLNRIQAWWMECQNHHGGCCTERYSEALSQHVDSLIFVDVQSECLVERPSSTPFVALSYVWGSAPMIKTRRSNYALLTQARALSHNINGVALPQTIRDAIYLLRSLGKRYLWVDCLSLFQDATAEEMDNSLRAMAHIYTSAEFTIVAAGGSHADHGLPGIGGPSRERVLSEQHVKHREGYPWSSYWSSRGWTFQESVFARRLLVFNSIVSWVCGRCVWLEKDPSALFLDRPDKWPSERPHLGIPTGLMSLLPPYPVLGRWGMLVENYARRALTYENDFKRAFAGATDVMSSTFPGGIFNGMPIFFLDIALLWRPRSTVSRRHGEPSWSWVGWKGGVDCLRSWCLFYPDVYGKSGHPSDWVAFATLKPLANYRIVQLDDEKTFDLPALNQFYQYQALQHDMRASLPAGWKREAHPEGDFYTHDSRPDEESRYSYPLPIATALSRDNELDTSSTLVCTAPVAKIDRGDIERTTPESPATVTLLLKGSTIGMVTIDDPENEKLTLRLFIANSPQPCRSKCEHVPMCTRWTDRTHCVLVAISEAVVPDRSNTALYHGALPLRHPGRGKVGIDIDASVGNGKKISFYNVLWIEWKDEVAYRRGVGAVDKEAWDSLQAEVRTFRLG</sequence>
<dbReference type="Proteomes" id="UP000799424">
    <property type="component" value="Unassembled WGS sequence"/>
</dbReference>